<gene>
    <name evidence="2" type="ORF">CEXT_519741</name>
</gene>
<evidence type="ECO:0000256" key="1">
    <source>
        <dbReference type="SAM" id="MobiDB-lite"/>
    </source>
</evidence>
<evidence type="ECO:0000313" key="3">
    <source>
        <dbReference type="Proteomes" id="UP001054945"/>
    </source>
</evidence>
<proteinExistence type="predicted"/>
<name>A0AAV4MUS3_CAEEX</name>
<accession>A0AAV4MUS3</accession>
<dbReference type="AlphaFoldDB" id="A0AAV4MUS3"/>
<dbReference type="EMBL" id="BPLR01020239">
    <property type="protein sequence ID" value="GIX76237.1"/>
    <property type="molecule type" value="Genomic_DNA"/>
</dbReference>
<sequence>MHIIKAAKTKRIKIQNWSVNSPPSFYSGRRNKSHIHEVSETNEWHQAENKMAGSRTRAEVKTGNRKTSLSCVKRRGKIYVVAVAKPSFK</sequence>
<dbReference type="Proteomes" id="UP001054945">
    <property type="component" value="Unassembled WGS sequence"/>
</dbReference>
<reference evidence="2 3" key="1">
    <citation type="submission" date="2021-06" db="EMBL/GenBank/DDBJ databases">
        <title>Caerostris extrusa draft genome.</title>
        <authorList>
            <person name="Kono N."/>
            <person name="Arakawa K."/>
        </authorList>
    </citation>
    <scope>NUCLEOTIDE SEQUENCE [LARGE SCALE GENOMIC DNA]</scope>
</reference>
<protein>
    <submittedName>
        <fullName evidence="2">Uncharacterized protein</fullName>
    </submittedName>
</protein>
<feature type="region of interest" description="Disordered" evidence="1">
    <location>
        <begin position="43"/>
        <end position="67"/>
    </location>
</feature>
<organism evidence="2 3">
    <name type="scientific">Caerostris extrusa</name>
    <name type="common">Bark spider</name>
    <name type="synonym">Caerostris bankana</name>
    <dbReference type="NCBI Taxonomy" id="172846"/>
    <lineage>
        <taxon>Eukaryota</taxon>
        <taxon>Metazoa</taxon>
        <taxon>Ecdysozoa</taxon>
        <taxon>Arthropoda</taxon>
        <taxon>Chelicerata</taxon>
        <taxon>Arachnida</taxon>
        <taxon>Araneae</taxon>
        <taxon>Araneomorphae</taxon>
        <taxon>Entelegynae</taxon>
        <taxon>Araneoidea</taxon>
        <taxon>Araneidae</taxon>
        <taxon>Caerostris</taxon>
    </lineage>
</organism>
<evidence type="ECO:0000313" key="2">
    <source>
        <dbReference type="EMBL" id="GIX76237.1"/>
    </source>
</evidence>
<comment type="caution">
    <text evidence="2">The sequence shown here is derived from an EMBL/GenBank/DDBJ whole genome shotgun (WGS) entry which is preliminary data.</text>
</comment>
<keyword evidence="3" id="KW-1185">Reference proteome</keyword>